<dbReference type="RefSeq" id="WP_040852198.1">
    <property type="nucleotide sequence ID" value="NZ_CP021106.3"/>
</dbReference>
<proteinExistence type="predicted"/>
<reference evidence="1 2" key="1">
    <citation type="journal article" date="2015" name="Int. J. Syst. Evol. Microbiol.">
        <title>Nitrosospira lacus sp. nov., a psychrotolerant, ammonia-oxidizing bacterium from sandy lake sediment.</title>
        <authorList>
            <person name="Urakawa H."/>
            <person name="Garcia J.C."/>
            <person name="Nielsen J.L."/>
            <person name="Le V.Q."/>
            <person name="Kozlowski J.A."/>
            <person name="Stein L.Y."/>
            <person name="Lim C.K."/>
            <person name="Pommerening-Roser A."/>
            <person name="Martens-Habbena W."/>
            <person name="Stahl D.A."/>
            <person name="Klotz M.G."/>
        </authorList>
    </citation>
    <scope>NUCLEOTIDE SEQUENCE [LARGE SCALE GENOMIC DNA]</scope>
    <source>
        <strain evidence="1 2">APG3</strain>
    </source>
</reference>
<evidence type="ECO:0000313" key="2">
    <source>
        <dbReference type="Proteomes" id="UP000012179"/>
    </source>
</evidence>
<dbReference type="OrthoDB" id="9182433at2"/>
<dbReference type="EMBL" id="CP021106">
    <property type="protein sequence ID" value="ARO88142.1"/>
    <property type="molecule type" value="Genomic_DNA"/>
</dbReference>
<evidence type="ECO:0000313" key="1">
    <source>
        <dbReference type="EMBL" id="ARO88142.1"/>
    </source>
</evidence>
<dbReference type="KEGG" id="nlc:EBAPG3_010350"/>
<protein>
    <submittedName>
        <fullName evidence="1">Uncharacterized protein</fullName>
    </submittedName>
</protein>
<name>A0A1W6SQU8_9PROT</name>
<sequence>MNTSEHLLTCLSEECAEVQHRVSKALRFGMGEIEPGQDLTNAQRIAQEFHDVLAIVEMLEERGILKRSTSFREIEEKKTRVQWWMDHAIRNGTLVND</sequence>
<dbReference type="AlphaFoldDB" id="A0A1W6SQU8"/>
<accession>A0A1W6SQU8</accession>
<dbReference type="eggNOG" id="ENOG5033E12">
    <property type="taxonomic scope" value="Bacteria"/>
</dbReference>
<gene>
    <name evidence="1" type="ORF">EBAPG3_010350</name>
</gene>
<organism evidence="1 2">
    <name type="scientific">Nitrosospira lacus</name>
    <dbReference type="NCBI Taxonomy" id="1288494"/>
    <lineage>
        <taxon>Bacteria</taxon>
        <taxon>Pseudomonadati</taxon>
        <taxon>Pseudomonadota</taxon>
        <taxon>Betaproteobacteria</taxon>
        <taxon>Nitrosomonadales</taxon>
        <taxon>Nitrosomonadaceae</taxon>
        <taxon>Nitrosospira</taxon>
    </lineage>
</organism>
<dbReference type="Proteomes" id="UP000012179">
    <property type="component" value="Chromosome"/>
</dbReference>
<keyword evidence="2" id="KW-1185">Reference proteome</keyword>